<reference evidence="6 7" key="1">
    <citation type="submission" date="2019-02" db="EMBL/GenBank/DDBJ databases">
        <title>Genomic Encyclopedia of Type Strains, Phase IV (KMG-IV): sequencing the most valuable type-strain genomes for metagenomic binning, comparative biology and taxonomic classification.</title>
        <authorList>
            <person name="Goeker M."/>
        </authorList>
    </citation>
    <scope>NUCLEOTIDE SEQUENCE [LARGE SCALE GENOMIC DNA]</scope>
    <source>
        <strain evidence="6 7">DSM 45622</strain>
    </source>
</reference>
<dbReference type="Pfam" id="PF01580">
    <property type="entry name" value="FtsK_SpoIIIE"/>
    <property type="match status" value="2"/>
</dbReference>
<gene>
    <name evidence="6" type="ORF">EV189_3027</name>
</gene>
<feature type="domain" description="FtsK" evidence="5">
    <location>
        <begin position="514"/>
        <end position="707"/>
    </location>
</feature>
<feature type="binding site" evidence="3">
    <location>
        <begin position="532"/>
        <end position="539"/>
    </location>
    <ligand>
        <name>ATP</name>
        <dbReference type="ChEBI" id="CHEBI:30616"/>
    </ligand>
</feature>
<evidence type="ECO:0000256" key="1">
    <source>
        <dbReference type="ARBA" id="ARBA00022741"/>
    </source>
</evidence>
<evidence type="ECO:0000256" key="2">
    <source>
        <dbReference type="ARBA" id="ARBA00022840"/>
    </source>
</evidence>
<evidence type="ECO:0000256" key="3">
    <source>
        <dbReference type="PROSITE-ProRule" id="PRU00289"/>
    </source>
</evidence>
<dbReference type="InterPro" id="IPR050206">
    <property type="entry name" value="FtsK/SpoIIIE/SftA"/>
</dbReference>
<keyword evidence="2 3" id="KW-0067">ATP-binding</keyword>
<dbReference type="PROSITE" id="PS50901">
    <property type="entry name" value="FTSK"/>
    <property type="match status" value="2"/>
</dbReference>
<dbReference type="InterPro" id="IPR003593">
    <property type="entry name" value="AAA+_ATPase"/>
</dbReference>
<feature type="binding site" evidence="3">
    <location>
        <begin position="846"/>
        <end position="853"/>
    </location>
    <ligand>
        <name>ATP</name>
        <dbReference type="ChEBI" id="CHEBI:30616"/>
    </ligand>
</feature>
<dbReference type="CDD" id="cd01127">
    <property type="entry name" value="TrwB_TraG_TraD_VirD4"/>
    <property type="match status" value="1"/>
</dbReference>
<feature type="region of interest" description="Disordered" evidence="4">
    <location>
        <begin position="1284"/>
        <end position="1315"/>
    </location>
</feature>
<dbReference type="Gene3D" id="3.40.50.300">
    <property type="entry name" value="P-loop containing nucleotide triphosphate hydrolases"/>
    <property type="match status" value="4"/>
</dbReference>
<evidence type="ECO:0000313" key="6">
    <source>
        <dbReference type="EMBL" id="RZS87594.1"/>
    </source>
</evidence>
<name>A0A4Q7NQI1_9ACTN</name>
<evidence type="ECO:0000259" key="5">
    <source>
        <dbReference type="PROSITE" id="PS50901"/>
    </source>
</evidence>
<protein>
    <submittedName>
        <fullName evidence="6">S-DNA-T family DNA segregation ATPase FtsK/SpoIIIE</fullName>
    </submittedName>
</protein>
<dbReference type="InterPro" id="IPR027417">
    <property type="entry name" value="P-loop_NTPase"/>
</dbReference>
<keyword evidence="1 3" id="KW-0547">Nucleotide-binding</keyword>
<accession>A0A4Q7NQI1</accession>
<dbReference type="PANTHER" id="PTHR22683">
    <property type="entry name" value="SPORULATION PROTEIN RELATED"/>
    <property type="match status" value="1"/>
</dbReference>
<dbReference type="OrthoDB" id="9807790at2"/>
<dbReference type="GO" id="GO:0003677">
    <property type="term" value="F:DNA binding"/>
    <property type="evidence" value="ECO:0007669"/>
    <property type="project" value="InterPro"/>
</dbReference>
<dbReference type="EMBL" id="SGXD01000003">
    <property type="protein sequence ID" value="RZS87594.1"/>
    <property type="molecule type" value="Genomic_DNA"/>
</dbReference>
<comment type="caution">
    <text evidence="6">The sequence shown here is derived from an EMBL/GenBank/DDBJ whole genome shotgun (WGS) entry which is preliminary data.</text>
</comment>
<feature type="region of interest" description="Disordered" evidence="4">
    <location>
        <begin position="1037"/>
        <end position="1058"/>
    </location>
</feature>
<dbReference type="GO" id="GO:0005524">
    <property type="term" value="F:ATP binding"/>
    <property type="evidence" value="ECO:0007669"/>
    <property type="project" value="UniProtKB-UniRule"/>
</dbReference>
<evidence type="ECO:0000256" key="4">
    <source>
        <dbReference type="SAM" id="MobiDB-lite"/>
    </source>
</evidence>
<dbReference type="Proteomes" id="UP000293638">
    <property type="component" value="Unassembled WGS sequence"/>
</dbReference>
<proteinExistence type="predicted"/>
<evidence type="ECO:0000313" key="7">
    <source>
        <dbReference type="Proteomes" id="UP000293638"/>
    </source>
</evidence>
<dbReference type="InterPro" id="IPR002543">
    <property type="entry name" value="FtsK_dom"/>
</dbReference>
<dbReference type="SMART" id="SM00382">
    <property type="entry name" value="AAA"/>
    <property type="match status" value="3"/>
</dbReference>
<keyword evidence="7" id="KW-1185">Reference proteome</keyword>
<dbReference type="PANTHER" id="PTHR22683:SF1">
    <property type="entry name" value="TYPE VII SECRETION SYSTEM PROTEIN ESSC"/>
    <property type="match status" value="1"/>
</dbReference>
<feature type="domain" description="FtsK" evidence="5">
    <location>
        <begin position="829"/>
        <end position="1006"/>
    </location>
</feature>
<sequence length="1315" mass="134113">MRITLTVLDPAARTRADLVLTAPPGTGAAEAAELLRAALRPGTPPAPTTVYAGQRPLPASGPLDAWRLAEGAVLSLDAPARWGRAPAGEVPLLDAPLAADGTRTVSRPPRLLGPGVAPSVRLPAPAQPRAPRPLPWLVAAVPALGSLGFAAVSRSWGFVLLGVLGPVALLGSAALDRRRDGRAAAGEAAAAAARQRAVAAEVAGLAAAEAEERRAAHPGPDELAAVAAGPGTRLWERRHDDPDALVLRVGSGGLPARLTVVAPDGEPGHPLLADVPVTLDLARAGVVGVAGPGGRRTVEQLVVTAAVLHAPRDLQVVVLSAAVGWEWVRWLPHARAGAGGRLAGGSAVLAHRIAELTALVAQRAEDDGAAPDVLVVVDAARRLRALPGLAALLRDGPAHGLRLVCLEADARALPEECAATVVADGAGLLRVAEAGRDPVDGVRVDPLPPGWAEAVARSLAPLRDATPDDEDAGLPPAARLLDVLGTRATAEDVLAGWQRTGGRSTRAVLGAGLDGPFAVDLAVDGPHALVAGTTGAGKSELLQTLVASLALANRPEELALVLVDYKGGAAFRECAALPHTVGVVTDLDGALVERALASLQAELRRREHVLAAAGARDLDDHVRRCGRGEAAGPPLGRLVIVVDEFAALVRELPEFVTGLVDVAQRGRSLGVSLVLATQRPSGAVSPEIRANASLRVALRVSDAGESTDVIDAPHAARIPRTLPGRAYARLGPGVLVPFQAGRVGGPAPGALPAPRATVTRLDEAGPTAPAAEEHAATDLAQLVSAVREAAARCGAAPPPRPWLPPLPPALAYAADGALGLLDLPELQDQQLLRLPLEPARHLAVVGSPRSGRSTTLRLLAVALADSRSPDDLHLHLLDCGGGKGLAALAALPHVGAVVGRDEPERAARLLDRLVAEVQQRQRTGVAGPRTVLLLDGWEGFDATLGELDGGRLGDLVHLLLREGPSVGVSVVVSGDRALLAGRLGSALEARLVLRLPEGSDWSLAGVPRSAVPGPGAPPGRAVAVGLGPGPPRHAQLARLTDEEARRSRGRPLRTPPWRVDPVPRRSSFAEAWALRPEAPSPAWVPLGLGGDELAALGPDLSAGVGTFVVAGPPRSGRTTALLTAAVGALRRGLGLVVLGRAPALAVLGTPATLLADPSADELATALLALPPGRGALLVDDAETYRDAACRDVLLAAVRAAAQGGPPVLAAGDAEALASGFTGWHAELRRARRGLLLCPQGLADGDLVGTRVPRSATGGPLDPGRGLLHLGDGRLVPLRVASSTGADLPVDDASGPGAARSTMHPSAPHPLARSTP</sequence>
<organism evidence="6 7">
    <name type="scientific">Motilibacter rhizosphaerae</name>
    <dbReference type="NCBI Taxonomy" id="598652"/>
    <lineage>
        <taxon>Bacteria</taxon>
        <taxon>Bacillati</taxon>
        <taxon>Actinomycetota</taxon>
        <taxon>Actinomycetes</taxon>
        <taxon>Motilibacterales</taxon>
        <taxon>Motilibacteraceae</taxon>
        <taxon>Motilibacter</taxon>
    </lineage>
</organism>
<dbReference type="SUPFAM" id="SSF52540">
    <property type="entry name" value="P-loop containing nucleoside triphosphate hydrolases"/>
    <property type="match status" value="2"/>
</dbReference>
<dbReference type="RefSeq" id="WP_130493694.1">
    <property type="nucleotide sequence ID" value="NZ_SGXD01000003.1"/>
</dbReference>